<dbReference type="FunFam" id="3.40.1280.10:FF:000008">
    <property type="entry name" value="Group 3 RNA methyltransferase TrmH"/>
    <property type="match status" value="1"/>
</dbReference>
<evidence type="ECO:0000256" key="2">
    <source>
        <dbReference type="ARBA" id="ARBA00022603"/>
    </source>
</evidence>
<dbReference type="NCBIfam" id="TIGR00186">
    <property type="entry name" value="rRNA_methyl_3"/>
    <property type="match status" value="1"/>
</dbReference>
<feature type="domain" description="RNA 2-O ribose methyltransferase substrate binding" evidence="4">
    <location>
        <begin position="7"/>
        <end position="82"/>
    </location>
</feature>
<proteinExistence type="inferred from homology"/>
<dbReference type="SMART" id="SM00967">
    <property type="entry name" value="SpoU_sub_bind"/>
    <property type="match status" value="1"/>
</dbReference>
<dbReference type="InterPro" id="IPR029064">
    <property type="entry name" value="Ribosomal_eL30-like_sf"/>
</dbReference>
<dbReference type="InterPro" id="IPR029028">
    <property type="entry name" value="Alpha/beta_knot_MTases"/>
</dbReference>
<dbReference type="Gene3D" id="3.30.1330.30">
    <property type="match status" value="1"/>
</dbReference>
<dbReference type="Gene3D" id="3.40.1280.10">
    <property type="match status" value="1"/>
</dbReference>
<dbReference type="InterPro" id="IPR013123">
    <property type="entry name" value="SpoU_subst-bd"/>
</dbReference>
<dbReference type="GO" id="GO:0008173">
    <property type="term" value="F:RNA methyltransferase activity"/>
    <property type="evidence" value="ECO:0007669"/>
    <property type="project" value="InterPro"/>
</dbReference>
<dbReference type="InterPro" id="IPR001537">
    <property type="entry name" value="SpoU_MeTrfase"/>
</dbReference>
<accession>A0AB74U4C3</accession>
<dbReference type="RefSeq" id="WP_347301700.1">
    <property type="nucleotide sequence ID" value="NZ_CP142435.1"/>
</dbReference>
<dbReference type="CDD" id="cd18103">
    <property type="entry name" value="SpoU-like_RlmB"/>
    <property type="match status" value="1"/>
</dbReference>
<comment type="similarity">
    <text evidence="1">Belongs to the class IV-like SAM-binding methyltransferase superfamily. RNA methyltransferase TrmH family.</text>
</comment>
<dbReference type="Pfam" id="PF08032">
    <property type="entry name" value="SpoU_sub_bind"/>
    <property type="match status" value="1"/>
</dbReference>
<dbReference type="PANTHER" id="PTHR46429:SF1">
    <property type="entry name" value="23S RRNA (GUANOSINE-2'-O-)-METHYLTRANSFERASE RLMB"/>
    <property type="match status" value="1"/>
</dbReference>
<evidence type="ECO:0000256" key="3">
    <source>
        <dbReference type="ARBA" id="ARBA00022679"/>
    </source>
</evidence>
<evidence type="ECO:0000259" key="4">
    <source>
        <dbReference type="SMART" id="SM00967"/>
    </source>
</evidence>
<evidence type="ECO:0000313" key="5">
    <source>
        <dbReference type="EMBL" id="XBC50287.1"/>
    </source>
</evidence>
<dbReference type="AlphaFoldDB" id="A0AB74U4C3"/>
<keyword evidence="3" id="KW-0808">Transferase</keyword>
<dbReference type="SUPFAM" id="SSF75217">
    <property type="entry name" value="alpha/beta knot"/>
    <property type="match status" value="1"/>
</dbReference>
<evidence type="ECO:0000256" key="1">
    <source>
        <dbReference type="ARBA" id="ARBA00007228"/>
    </source>
</evidence>
<dbReference type="EMBL" id="CP142435">
    <property type="protein sequence ID" value="XBC50287.1"/>
    <property type="molecule type" value="Genomic_DNA"/>
</dbReference>
<dbReference type="SUPFAM" id="SSF55315">
    <property type="entry name" value="L30e-like"/>
    <property type="match status" value="1"/>
</dbReference>
<name>A0AB74U4C3_9LACT</name>
<dbReference type="GO" id="GO:0032259">
    <property type="term" value="P:methylation"/>
    <property type="evidence" value="ECO:0007669"/>
    <property type="project" value="UniProtKB-KW"/>
</dbReference>
<dbReference type="Pfam" id="PF00588">
    <property type="entry name" value="SpoU_methylase"/>
    <property type="match status" value="1"/>
</dbReference>
<keyword evidence="2" id="KW-0489">Methyltransferase</keyword>
<dbReference type="GO" id="GO:0005829">
    <property type="term" value="C:cytosol"/>
    <property type="evidence" value="ECO:0007669"/>
    <property type="project" value="TreeGrafter"/>
</dbReference>
<dbReference type="PANTHER" id="PTHR46429">
    <property type="entry name" value="23S RRNA (GUANOSINE-2'-O-)-METHYLTRANSFERASE RLMB"/>
    <property type="match status" value="1"/>
</dbReference>
<protein>
    <submittedName>
        <fullName evidence="5">23S rRNA (Guanosine(2251)-2'-O)-methyltransferase RlmB</fullName>
    </submittedName>
</protein>
<dbReference type="GO" id="GO:0003723">
    <property type="term" value="F:RNA binding"/>
    <property type="evidence" value="ECO:0007669"/>
    <property type="project" value="InterPro"/>
</dbReference>
<dbReference type="KEGG" id="dst:VUQ06_03460"/>
<dbReference type="InterPro" id="IPR029026">
    <property type="entry name" value="tRNA_m1G_MTases_N"/>
</dbReference>
<dbReference type="GO" id="GO:0006396">
    <property type="term" value="P:RNA processing"/>
    <property type="evidence" value="ECO:0007669"/>
    <property type="project" value="InterPro"/>
</dbReference>
<sequence length="249" mass="27234">MSSKEEFVIGRHPAREVLQSDRDVNKVFLQDGLSSGKISELFDLAKARGIQVSFVPKSKLDSLSDGGNHQGVVVTASPVDYYSLDELLAEAREDTDEPFFIMLDGVEDPHNLGSIMRTADAAGVNGIIIPNRRAVGLTSTVAKASTGAIEHVPVARVSNLNNTIKKLKDEGFWFFGTDMNGKDYRQWNTQGAIVLVIGNEGEGLSRLVKENMDEVLNIPMTGHVQSLNAGVASAILMYEVYRKRNPLDE</sequence>
<reference evidence="5" key="1">
    <citation type="submission" date="2023-12" db="EMBL/GenBank/DDBJ databases">
        <title>Dolosigranulum savutii sp. nov. isolated from human upper respiratory samples collected in Botswana.</title>
        <authorList>
            <person name="Kelly M.S."/>
        </authorList>
    </citation>
    <scope>NUCLEOTIDE SEQUENCE</scope>
    <source>
        <strain evidence="5">MSK294</strain>
    </source>
</reference>
<organism evidence="5">
    <name type="scientific">Dolosigranulum savutiense</name>
    <dbReference type="NCBI Taxonomy" id="3110288"/>
    <lineage>
        <taxon>Bacteria</taxon>
        <taxon>Bacillati</taxon>
        <taxon>Bacillota</taxon>
        <taxon>Bacilli</taxon>
        <taxon>Lactobacillales</taxon>
        <taxon>Carnobacteriaceae</taxon>
        <taxon>Dolosigranulum</taxon>
    </lineage>
</organism>
<gene>
    <name evidence="5" type="primary">rlmB</name>
    <name evidence="5" type="ORF">VUQ06_03460</name>
</gene>
<dbReference type="InterPro" id="IPR004441">
    <property type="entry name" value="rRNA_MeTrfase_TrmH"/>
</dbReference>